<evidence type="ECO:0000313" key="10">
    <source>
        <dbReference type="Proteomes" id="UP000886891"/>
    </source>
</evidence>
<dbReference type="AlphaFoldDB" id="A0A9D1NB66"/>
<keyword evidence="2 7" id="KW-0813">Transport</keyword>
<dbReference type="CDD" id="cd06261">
    <property type="entry name" value="TM_PBP2"/>
    <property type="match status" value="1"/>
</dbReference>
<dbReference type="GO" id="GO:0005886">
    <property type="term" value="C:plasma membrane"/>
    <property type="evidence" value="ECO:0007669"/>
    <property type="project" value="UniProtKB-SubCell"/>
</dbReference>
<organism evidence="9 10">
    <name type="scientific">Candidatus Stercoripulliclostridium merdipullorum</name>
    <dbReference type="NCBI Taxonomy" id="2840952"/>
    <lineage>
        <taxon>Bacteria</taxon>
        <taxon>Bacillati</taxon>
        <taxon>Bacillota</taxon>
        <taxon>Clostridia</taxon>
        <taxon>Eubacteriales</taxon>
        <taxon>Candidatus Stercoripulliclostridium</taxon>
    </lineage>
</organism>
<feature type="transmembrane region" description="Helical" evidence="7">
    <location>
        <begin position="177"/>
        <end position="198"/>
    </location>
</feature>
<evidence type="ECO:0000256" key="5">
    <source>
        <dbReference type="ARBA" id="ARBA00022989"/>
    </source>
</evidence>
<dbReference type="PROSITE" id="PS50928">
    <property type="entry name" value="ABC_TM1"/>
    <property type="match status" value="1"/>
</dbReference>
<proteinExistence type="inferred from homology"/>
<feature type="transmembrane region" description="Helical" evidence="7">
    <location>
        <begin position="21"/>
        <end position="43"/>
    </location>
</feature>
<protein>
    <submittedName>
        <fullName evidence="9">ABC transporter permease</fullName>
    </submittedName>
</protein>
<evidence type="ECO:0000256" key="4">
    <source>
        <dbReference type="ARBA" id="ARBA00022692"/>
    </source>
</evidence>
<keyword evidence="6 7" id="KW-0472">Membrane</keyword>
<evidence type="ECO:0000259" key="8">
    <source>
        <dbReference type="PROSITE" id="PS50928"/>
    </source>
</evidence>
<dbReference type="Gene3D" id="1.10.3720.10">
    <property type="entry name" value="MetI-like"/>
    <property type="match status" value="1"/>
</dbReference>
<sequence>MTTEHLNYCKKLKRRKLAIRLAQIGILFLFFGIWELVAALEWIDPFIISSPSRMASTLAGLIRDGMFFPHVAATLWETVVSFLLATAIGTAVAIVLWWSDTLRKVTEPYVVVLNALPKIALGPLIIIWVGAGRAAIITMALLISVIITTIGMLSGFNEVDKEKIQLLRAMRASKLQILTKLVLPANIPTLMSTLKINVGLSWVGTIMGEYLVSREGIGYLLVYGSQIFKLDLVMTMTLVLCLLATAMYLIVALFEKLIARRY</sequence>
<dbReference type="EMBL" id="DVOH01000011">
    <property type="protein sequence ID" value="HIU99675.1"/>
    <property type="molecule type" value="Genomic_DNA"/>
</dbReference>
<comment type="similarity">
    <text evidence="7">Belongs to the binding-protein-dependent transport system permease family.</text>
</comment>
<feature type="domain" description="ABC transmembrane type-1" evidence="8">
    <location>
        <begin position="71"/>
        <end position="251"/>
    </location>
</feature>
<evidence type="ECO:0000256" key="3">
    <source>
        <dbReference type="ARBA" id="ARBA00022475"/>
    </source>
</evidence>
<dbReference type="PANTHER" id="PTHR30151">
    <property type="entry name" value="ALKANE SULFONATE ABC TRANSPORTER-RELATED, MEMBRANE SUBUNIT"/>
    <property type="match status" value="1"/>
</dbReference>
<dbReference type="Proteomes" id="UP000886891">
    <property type="component" value="Unassembled WGS sequence"/>
</dbReference>
<dbReference type="InterPro" id="IPR035906">
    <property type="entry name" value="MetI-like_sf"/>
</dbReference>
<evidence type="ECO:0000256" key="2">
    <source>
        <dbReference type="ARBA" id="ARBA00022448"/>
    </source>
</evidence>
<accession>A0A9D1NB66</accession>
<dbReference type="PANTHER" id="PTHR30151:SF19">
    <property type="entry name" value="ABC TRANSPORTER PERMEASE"/>
    <property type="match status" value="1"/>
</dbReference>
<comment type="caution">
    <text evidence="9">The sequence shown here is derived from an EMBL/GenBank/DDBJ whole genome shotgun (WGS) entry which is preliminary data.</text>
</comment>
<feature type="transmembrane region" description="Helical" evidence="7">
    <location>
        <begin position="232"/>
        <end position="254"/>
    </location>
</feature>
<feature type="transmembrane region" description="Helical" evidence="7">
    <location>
        <begin position="135"/>
        <end position="156"/>
    </location>
</feature>
<evidence type="ECO:0000256" key="1">
    <source>
        <dbReference type="ARBA" id="ARBA00004651"/>
    </source>
</evidence>
<reference evidence="9" key="2">
    <citation type="journal article" date="2021" name="PeerJ">
        <title>Extensive microbial diversity within the chicken gut microbiome revealed by metagenomics and culture.</title>
        <authorList>
            <person name="Gilroy R."/>
            <person name="Ravi A."/>
            <person name="Getino M."/>
            <person name="Pursley I."/>
            <person name="Horton D.L."/>
            <person name="Alikhan N.F."/>
            <person name="Baker D."/>
            <person name="Gharbi K."/>
            <person name="Hall N."/>
            <person name="Watson M."/>
            <person name="Adriaenssens E.M."/>
            <person name="Foster-Nyarko E."/>
            <person name="Jarju S."/>
            <person name="Secka A."/>
            <person name="Antonio M."/>
            <person name="Oren A."/>
            <person name="Chaudhuri R.R."/>
            <person name="La Ragione R."/>
            <person name="Hildebrand F."/>
            <person name="Pallen M.J."/>
        </authorList>
    </citation>
    <scope>NUCLEOTIDE SEQUENCE</scope>
    <source>
        <strain evidence="9">23406</strain>
    </source>
</reference>
<evidence type="ECO:0000256" key="7">
    <source>
        <dbReference type="RuleBase" id="RU363032"/>
    </source>
</evidence>
<keyword evidence="3" id="KW-1003">Cell membrane</keyword>
<dbReference type="InterPro" id="IPR000515">
    <property type="entry name" value="MetI-like"/>
</dbReference>
<dbReference type="GO" id="GO:0055085">
    <property type="term" value="P:transmembrane transport"/>
    <property type="evidence" value="ECO:0007669"/>
    <property type="project" value="InterPro"/>
</dbReference>
<comment type="subcellular location">
    <subcellularLocation>
        <location evidence="1 7">Cell membrane</location>
        <topology evidence="1 7">Multi-pass membrane protein</topology>
    </subcellularLocation>
</comment>
<gene>
    <name evidence="9" type="ORF">IAB14_01010</name>
</gene>
<reference evidence="9" key="1">
    <citation type="submission" date="2020-10" db="EMBL/GenBank/DDBJ databases">
        <authorList>
            <person name="Gilroy R."/>
        </authorList>
    </citation>
    <scope>NUCLEOTIDE SEQUENCE</scope>
    <source>
        <strain evidence="9">23406</strain>
    </source>
</reference>
<evidence type="ECO:0000313" key="9">
    <source>
        <dbReference type="EMBL" id="HIU99675.1"/>
    </source>
</evidence>
<evidence type="ECO:0000256" key="6">
    <source>
        <dbReference type="ARBA" id="ARBA00023136"/>
    </source>
</evidence>
<dbReference type="SUPFAM" id="SSF161098">
    <property type="entry name" value="MetI-like"/>
    <property type="match status" value="1"/>
</dbReference>
<name>A0A9D1NB66_9FIRM</name>
<feature type="transmembrane region" description="Helical" evidence="7">
    <location>
        <begin position="79"/>
        <end position="98"/>
    </location>
</feature>
<keyword evidence="4 7" id="KW-0812">Transmembrane</keyword>
<feature type="transmembrane region" description="Helical" evidence="7">
    <location>
        <begin position="110"/>
        <end position="129"/>
    </location>
</feature>
<keyword evidence="5 7" id="KW-1133">Transmembrane helix</keyword>
<dbReference type="Pfam" id="PF00528">
    <property type="entry name" value="BPD_transp_1"/>
    <property type="match status" value="1"/>
</dbReference>